<feature type="domain" description="Cyclic nucleotide-binding" evidence="1">
    <location>
        <begin position="14"/>
        <end position="115"/>
    </location>
</feature>
<dbReference type="InterPro" id="IPR018490">
    <property type="entry name" value="cNMP-bd_dom_sf"/>
</dbReference>
<sequence length="191" mass="22946">MYERMLDNVRRRIDLNPEEEAFFCSLLHRRTVRKRQFLLQEGDVCRYEYFVDSGCLRAYTIDAKGAEHVLQFAVEDWWIGDMNSFITQSPARLAIDALEDSEVLCMDKASWDLLFERVPKFERFFRILLQRAFITLQERVVSAMSDTAEERYRQFRERYPQLEQRVPQRQIASYLGITPESLSRIRKQRMK</sequence>
<dbReference type="InterPro" id="IPR050397">
    <property type="entry name" value="Env_Response_Regulators"/>
</dbReference>
<dbReference type="InterPro" id="IPR014710">
    <property type="entry name" value="RmlC-like_jellyroll"/>
</dbReference>
<dbReference type="Proteomes" id="UP000295164">
    <property type="component" value="Unassembled WGS sequence"/>
</dbReference>
<reference evidence="2 3" key="1">
    <citation type="submission" date="2019-03" db="EMBL/GenBank/DDBJ databases">
        <authorList>
            <person name="Kim M.K.M."/>
        </authorList>
    </citation>
    <scope>NUCLEOTIDE SEQUENCE [LARGE SCALE GENOMIC DNA]</scope>
    <source>
        <strain evidence="2 3">17J68-15</strain>
    </source>
</reference>
<dbReference type="Pfam" id="PF00027">
    <property type="entry name" value="cNMP_binding"/>
    <property type="match status" value="1"/>
</dbReference>
<proteinExistence type="predicted"/>
<accession>A0A4R4E622</accession>
<dbReference type="PROSITE" id="PS50042">
    <property type="entry name" value="CNMP_BINDING_3"/>
    <property type="match status" value="1"/>
</dbReference>
<dbReference type="GO" id="GO:0005829">
    <property type="term" value="C:cytosol"/>
    <property type="evidence" value="ECO:0007669"/>
    <property type="project" value="TreeGrafter"/>
</dbReference>
<dbReference type="GO" id="GO:0003700">
    <property type="term" value="F:DNA-binding transcription factor activity"/>
    <property type="evidence" value="ECO:0007669"/>
    <property type="project" value="TreeGrafter"/>
</dbReference>
<dbReference type="SUPFAM" id="SSF51206">
    <property type="entry name" value="cAMP-binding domain-like"/>
    <property type="match status" value="1"/>
</dbReference>
<dbReference type="EMBL" id="SKFH01000003">
    <property type="protein sequence ID" value="TCZ74210.1"/>
    <property type="molecule type" value="Genomic_DNA"/>
</dbReference>
<comment type="caution">
    <text evidence="2">The sequence shown here is derived from an EMBL/GenBank/DDBJ whole genome shotgun (WGS) entry which is preliminary data.</text>
</comment>
<dbReference type="OrthoDB" id="9152304at2"/>
<dbReference type="Gene3D" id="2.60.120.10">
    <property type="entry name" value="Jelly Rolls"/>
    <property type="match status" value="1"/>
</dbReference>
<gene>
    <name evidence="2" type="ORF">E0486_03805</name>
</gene>
<name>A0A4R4E622_9BACT</name>
<keyword evidence="3" id="KW-1185">Reference proteome</keyword>
<evidence type="ECO:0000313" key="2">
    <source>
        <dbReference type="EMBL" id="TCZ74210.1"/>
    </source>
</evidence>
<dbReference type="InterPro" id="IPR000595">
    <property type="entry name" value="cNMP-bd_dom"/>
</dbReference>
<dbReference type="RefSeq" id="WP_131850809.1">
    <property type="nucleotide sequence ID" value="NZ_SKFH01000003.1"/>
</dbReference>
<dbReference type="PANTHER" id="PTHR24567">
    <property type="entry name" value="CRP FAMILY TRANSCRIPTIONAL REGULATORY PROTEIN"/>
    <property type="match status" value="1"/>
</dbReference>
<evidence type="ECO:0000313" key="3">
    <source>
        <dbReference type="Proteomes" id="UP000295164"/>
    </source>
</evidence>
<dbReference type="CDD" id="cd00038">
    <property type="entry name" value="CAP_ED"/>
    <property type="match status" value="1"/>
</dbReference>
<dbReference type="PANTHER" id="PTHR24567:SF76">
    <property type="entry name" value="CYCLIC NUCLEOTIDE-BINDING DOMAIN PROTEIN"/>
    <property type="match status" value="1"/>
</dbReference>
<protein>
    <submittedName>
        <fullName evidence="2">Crp/Fnr family transcriptional regulator</fullName>
    </submittedName>
</protein>
<dbReference type="AlphaFoldDB" id="A0A4R4E622"/>
<organism evidence="2 3">
    <name type="scientific">Flaviaesturariibacter aridisoli</name>
    <dbReference type="NCBI Taxonomy" id="2545761"/>
    <lineage>
        <taxon>Bacteria</taxon>
        <taxon>Pseudomonadati</taxon>
        <taxon>Bacteroidota</taxon>
        <taxon>Chitinophagia</taxon>
        <taxon>Chitinophagales</taxon>
        <taxon>Chitinophagaceae</taxon>
        <taxon>Flaviaestuariibacter</taxon>
    </lineage>
</organism>
<evidence type="ECO:0000259" key="1">
    <source>
        <dbReference type="PROSITE" id="PS50042"/>
    </source>
</evidence>